<evidence type="ECO:0000313" key="3">
    <source>
        <dbReference type="EMBL" id="EYU34552.1"/>
    </source>
</evidence>
<proteinExistence type="predicted"/>
<dbReference type="GO" id="GO:0045087">
    <property type="term" value="P:innate immune response"/>
    <property type="evidence" value="ECO:0007669"/>
    <property type="project" value="InterPro"/>
</dbReference>
<dbReference type="GO" id="GO:0050793">
    <property type="term" value="P:regulation of developmental process"/>
    <property type="evidence" value="ECO:0007669"/>
    <property type="project" value="InterPro"/>
</dbReference>
<feature type="chain" id="PRO_5001507701" evidence="2">
    <location>
        <begin position="28"/>
        <end position="98"/>
    </location>
</feature>
<organism evidence="3 4">
    <name type="scientific">Erythranthe guttata</name>
    <name type="common">Yellow monkey flower</name>
    <name type="synonym">Mimulus guttatus</name>
    <dbReference type="NCBI Taxonomy" id="4155"/>
    <lineage>
        <taxon>Eukaryota</taxon>
        <taxon>Viridiplantae</taxon>
        <taxon>Streptophyta</taxon>
        <taxon>Embryophyta</taxon>
        <taxon>Tracheophyta</taxon>
        <taxon>Spermatophyta</taxon>
        <taxon>Magnoliopsida</taxon>
        <taxon>eudicotyledons</taxon>
        <taxon>Gunneridae</taxon>
        <taxon>Pentapetalae</taxon>
        <taxon>asterids</taxon>
        <taxon>lamiids</taxon>
        <taxon>Lamiales</taxon>
        <taxon>Phrymaceae</taxon>
        <taxon>Erythranthe</taxon>
    </lineage>
</organism>
<protein>
    <submittedName>
        <fullName evidence="3">Uncharacterized protein</fullName>
    </submittedName>
</protein>
<reference evidence="3 4" key="1">
    <citation type="journal article" date="2013" name="Proc. Natl. Acad. Sci. U.S.A.">
        <title>Fine-scale variation in meiotic recombination in Mimulus inferred from population shotgun sequencing.</title>
        <authorList>
            <person name="Hellsten U."/>
            <person name="Wright K.M."/>
            <person name="Jenkins J."/>
            <person name="Shu S."/>
            <person name="Yuan Y."/>
            <person name="Wessler S.R."/>
            <person name="Schmutz J."/>
            <person name="Willis J.H."/>
            <person name="Rokhsar D.S."/>
        </authorList>
    </citation>
    <scope>NUCLEOTIDE SEQUENCE [LARGE SCALE GENOMIC DNA]</scope>
    <source>
        <strain evidence="4">cv. DUN x IM62</strain>
    </source>
</reference>
<dbReference type="EMBL" id="KI630675">
    <property type="protein sequence ID" value="EYU34552.1"/>
    <property type="molecule type" value="Genomic_DNA"/>
</dbReference>
<dbReference type="PANTHER" id="PTHR34663">
    <property type="entry name" value="OS06G0637400 PROTEIN"/>
    <property type="match status" value="1"/>
</dbReference>
<dbReference type="AlphaFoldDB" id="A0A022R1R7"/>
<name>A0A022R1R7_ERYGU</name>
<accession>A0A022R1R7</accession>
<dbReference type="PANTHER" id="PTHR34663:SF9">
    <property type="entry name" value="OS06G0637400 PROTEIN"/>
    <property type="match status" value="1"/>
</dbReference>
<evidence type="ECO:0000313" key="4">
    <source>
        <dbReference type="Proteomes" id="UP000030748"/>
    </source>
</evidence>
<dbReference type="eggNOG" id="ENOG502SARC">
    <property type="taxonomic scope" value="Eukaryota"/>
</dbReference>
<evidence type="ECO:0000256" key="1">
    <source>
        <dbReference type="SAM" id="MobiDB-lite"/>
    </source>
</evidence>
<evidence type="ECO:0000256" key="2">
    <source>
        <dbReference type="SAM" id="SignalP"/>
    </source>
</evidence>
<keyword evidence="4" id="KW-1185">Reference proteome</keyword>
<dbReference type="InterPro" id="IPR044700">
    <property type="entry name" value="PIP2/PIPL1"/>
</dbReference>
<sequence length="98" mass="10115">MSMRNMRVLDFLIILVVIGSIILATEGRRLNAAPEVVGGFSYVKAGPSPGEGHKFTNVETLGGVKESGPSPGEGHKLTDTKTTLGGVKDSGPSPGEGH</sequence>
<keyword evidence="2" id="KW-0732">Signal</keyword>
<dbReference type="Proteomes" id="UP000030748">
    <property type="component" value="Unassembled WGS sequence"/>
</dbReference>
<feature type="region of interest" description="Disordered" evidence="1">
    <location>
        <begin position="62"/>
        <end position="98"/>
    </location>
</feature>
<feature type="signal peptide" evidence="2">
    <location>
        <begin position="1"/>
        <end position="27"/>
    </location>
</feature>
<gene>
    <name evidence="3" type="ORF">MIMGU_mgv1a022966mg</name>
</gene>